<dbReference type="Pfam" id="PF00535">
    <property type="entry name" value="Glycos_transf_2"/>
    <property type="match status" value="1"/>
</dbReference>
<feature type="transmembrane region" description="Helical" evidence="1">
    <location>
        <begin position="262"/>
        <end position="284"/>
    </location>
</feature>
<accession>A0A9W3P7Q0</accession>
<dbReference type="InterPro" id="IPR001173">
    <property type="entry name" value="Glyco_trans_2-like"/>
</dbReference>
<reference evidence="4 5" key="1">
    <citation type="journal article" date="2012" name="J. Bacteriol.">
        <title>Complete Genome Sequence of Burkholderia sp. Strain GG4, a Betaproteobacterium That Reduces 3-Oxo-N-Acylhomoserine Lactones and Produces Different N-Acylhomoserine Lactones.</title>
        <authorList>
            <person name="Hong K.W."/>
            <person name="Koh C.L."/>
            <person name="Sam C.K."/>
            <person name="Yin W.F."/>
            <person name="Chan K.G."/>
        </authorList>
    </citation>
    <scope>NUCLEOTIDE SEQUENCE [LARGE SCALE GENOMIC DNA]</scope>
    <source>
        <strain evidence="4 5">GG4</strain>
    </source>
</reference>
<dbReference type="KEGG" id="bct:GEM_0207"/>
<dbReference type="InterPro" id="IPR058718">
    <property type="entry name" value="Agl6_TM_C"/>
</dbReference>
<feature type="transmembrane region" description="Helical" evidence="1">
    <location>
        <begin position="341"/>
        <end position="360"/>
    </location>
</feature>
<dbReference type="InterPro" id="IPR050256">
    <property type="entry name" value="Glycosyltransferase_2"/>
</dbReference>
<dbReference type="PANTHER" id="PTHR48090">
    <property type="entry name" value="UNDECAPRENYL-PHOSPHATE 4-DEOXY-4-FORMAMIDO-L-ARABINOSE TRANSFERASE-RELATED"/>
    <property type="match status" value="1"/>
</dbReference>
<dbReference type="Pfam" id="PF26629">
    <property type="entry name" value="GT2_TM_C"/>
    <property type="match status" value="1"/>
</dbReference>
<dbReference type="Gene3D" id="3.90.550.10">
    <property type="entry name" value="Spore Coat Polysaccharide Biosynthesis Protein SpsA, Chain A"/>
    <property type="match status" value="1"/>
</dbReference>
<evidence type="ECO:0000313" key="4">
    <source>
        <dbReference type="EMBL" id="AFQ46666.1"/>
    </source>
</evidence>
<evidence type="ECO:0000259" key="2">
    <source>
        <dbReference type="Pfam" id="PF00535"/>
    </source>
</evidence>
<feature type="transmembrane region" description="Helical" evidence="1">
    <location>
        <begin position="296"/>
        <end position="321"/>
    </location>
</feature>
<evidence type="ECO:0000259" key="3">
    <source>
        <dbReference type="Pfam" id="PF26629"/>
    </source>
</evidence>
<gene>
    <name evidence="4" type="ORF">GEM_0207</name>
</gene>
<dbReference type="AlphaFoldDB" id="A0A9W3P7Q0"/>
<proteinExistence type="predicted"/>
<keyword evidence="1" id="KW-0812">Transmembrane</keyword>
<dbReference type="CDD" id="cd04179">
    <property type="entry name" value="DPM_DPG-synthase_like"/>
    <property type="match status" value="1"/>
</dbReference>
<dbReference type="GO" id="GO:0016740">
    <property type="term" value="F:transferase activity"/>
    <property type="evidence" value="ECO:0007669"/>
    <property type="project" value="UniProtKB-KW"/>
</dbReference>
<protein>
    <submittedName>
        <fullName evidence="4">Family 2 glycosyl transferase</fullName>
    </submittedName>
</protein>
<keyword evidence="1" id="KW-0472">Membrane</keyword>
<keyword evidence="4" id="KW-0808">Transferase</keyword>
<sequence length="423" mass="45508">MASDIVLREDCGGASASNHAAPTAGENGPAADRIRVSAVMPCLDEEMTLAMCIVKAQRSFAKLGVTGQVVIADNGSTDRSVEIARELGAKVVHQPVRGYGSALMAGIAAADGDIIIMGDADDSYDWSNIRGFVAKIEEGYEFVIGNRFKGGIMPHAMPPLHRYLGNPVLSTIARLTCSVPVGDFHCGMRAFTREAFARMDLQTPGMEFASEMVMNAARNGLRIVEIPTVLHPDKRNRPPHLRSFRDGWRHLRFILTYAPNHVFVMPGLLLFVAGLLLLGLLAGGPTTLFGHFMGPHFLALASVLTLIGFNFITMGVLAKVIMADKHPSLRGRIVRWATGPFAMEACLLGGAATAALGLILDANMLFKWLTHPALPMESTVHLASVATTLIVLGMDGAFSAFLLNLLVREGERHHAHAVPFIGK</sequence>
<dbReference type="PANTHER" id="PTHR48090:SF7">
    <property type="entry name" value="RFBJ PROTEIN"/>
    <property type="match status" value="1"/>
</dbReference>
<evidence type="ECO:0000256" key="1">
    <source>
        <dbReference type="SAM" id="Phobius"/>
    </source>
</evidence>
<keyword evidence="1" id="KW-1133">Transmembrane helix</keyword>
<dbReference type="RefSeq" id="WP_014895601.1">
    <property type="nucleotide sequence ID" value="NC_018513.1"/>
</dbReference>
<dbReference type="SUPFAM" id="SSF53448">
    <property type="entry name" value="Nucleotide-diphospho-sugar transferases"/>
    <property type="match status" value="1"/>
</dbReference>
<dbReference type="InterPro" id="IPR029044">
    <property type="entry name" value="Nucleotide-diphossugar_trans"/>
</dbReference>
<organism evidence="4 5">
    <name type="scientific">Burkholderia cepacia GG4</name>
    <dbReference type="NCBI Taxonomy" id="1009846"/>
    <lineage>
        <taxon>Bacteria</taxon>
        <taxon>Pseudomonadati</taxon>
        <taxon>Pseudomonadota</taxon>
        <taxon>Betaproteobacteria</taxon>
        <taxon>Burkholderiales</taxon>
        <taxon>Burkholderiaceae</taxon>
        <taxon>Burkholderia</taxon>
        <taxon>Burkholderia cepacia complex</taxon>
    </lineage>
</organism>
<evidence type="ECO:0000313" key="5">
    <source>
        <dbReference type="Proteomes" id="UP000032866"/>
    </source>
</evidence>
<dbReference type="Proteomes" id="UP000032866">
    <property type="component" value="Chromosome 1"/>
</dbReference>
<feature type="domain" description="Glycosyltransferase 2-like" evidence="2">
    <location>
        <begin position="37"/>
        <end position="197"/>
    </location>
</feature>
<feature type="transmembrane region" description="Helical" evidence="1">
    <location>
        <begin position="380"/>
        <end position="407"/>
    </location>
</feature>
<feature type="domain" description="Low-salt glycan biosynthesis hexosyltransferase Agl6 C-terminal transmembrane region" evidence="3">
    <location>
        <begin position="316"/>
        <end position="406"/>
    </location>
</feature>
<dbReference type="EMBL" id="CP003774">
    <property type="protein sequence ID" value="AFQ46666.1"/>
    <property type="molecule type" value="Genomic_DNA"/>
</dbReference>
<name>A0A9W3P7Q0_BURCE</name>